<name>A0AAD9YMN6_COLKA</name>
<evidence type="ECO:0000313" key="2">
    <source>
        <dbReference type="Proteomes" id="UP001281614"/>
    </source>
</evidence>
<protein>
    <submittedName>
        <fullName evidence="1">Uncharacterized protein</fullName>
    </submittedName>
</protein>
<dbReference type="Proteomes" id="UP001281614">
    <property type="component" value="Unassembled WGS sequence"/>
</dbReference>
<sequence>MPSARGSPVPVDVEWHGGMRTVMSNATSRGGGSIEAPQCQRIHRNGNLVHVAPGLAQHEPRPPRTSATL</sequence>
<evidence type="ECO:0000313" key="1">
    <source>
        <dbReference type="EMBL" id="KAK2770314.1"/>
    </source>
</evidence>
<dbReference type="EMBL" id="VYYT01000098">
    <property type="protein sequence ID" value="KAK2770314.1"/>
    <property type="molecule type" value="Genomic_DNA"/>
</dbReference>
<reference evidence="1" key="1">
    <citation type="submission" date="2023-02" db="EMBL/GenBank/DDBJ databases">
        <title>Colletotrichum kahawae CIFC_Que2 genome sequencing and assembly.</title>
        <authorList>
            <person name="Baroncelli R."/>
        </authorList>
    </citation>
    <scope>NUCLEOTIDE SEQUENCE</scope>
    <source>
        <strain evidence="1">CIFC_Que2</strain>
    </source>
</reference>
<gene>
    <name evidence="1" type="ORF">CKAH01_14803</name>
</gene>
<comment type="caution">
    <text evidence="1">The sequence shown here is derived from an EMBL/GenBank/DDBJ whole genome shotgun (WGS) entry which is preliminary data.</text>
</comment>
<organism evidence="1 2">
    <name type="scientific">Colletotrichum kahawae</name>
    <name type="common">Coffee berry disease fungus</name>
    <dbReference type="NCBI Taxonomy" id="34407"/>
    <lineage>
        <taxon>Eukaryota</taxon>
        <taxon>Fungi</taxon>
        <taxon>Dikarya</taxon>
        <taxon>Ascomycota</taxon>
        <taxon>Pezizomycotina</taxon>
        <taxon>Sordariomycetes</taxon>
        <taxon>Hypocreomycetidae</taxon>
        <taxon>Glomerellales</taxon>
        <taxon>Glomerellaceae</taxon>
        <taxon>Colletotrichum</taxon>
        <taxon>Colletotrichum gloeosporioides species complex</taxon>
    </lineage>
</organism>
<proteinExistence type="predicted"/>
<keyword evidence="2" id="KW-1185">Reference proteome</keyword>
<accession>A0AAD9YMN6</accession>
<dbReference type="AlphaFoldDB" id="A0AAD9YMN6"/>